<organism evidence="12 13">
    <name type="scientific">Streptomyces pilosus</name>
    <dbReference type="NCBI Taxonomy" id="28893"/>
    <lineage>
        <taxon>Bacteria</taxon>
        <taxon>Bacillati</taxon>
        <taxon>Actinomycetota</taxon>
        <taxon>Actinomycetes</taxon>
        <taxon>Kitasatosporales</taxon>
        <taxon>Streptomycetaceae</taxon>
        <taxon>Streptomyces</taxon>
    </lineage>
</organism>
<dbReference type="InterPro" id="IPR000682">
    <property type="entry name" value="PCMT"/>
</dbReference>
<dbReference type="Proteomes" id="UP000656732">
    <property type="component" value="Unassembled WGS sequence"/>
</dbReference>
<comment type="caution">
    <text evidence="12">The sequence shown here is derived from an EMBL/GenBank/DDBJ whole genome shotgun (WGS) entry which is preliminary data.</text>
</comment>
<reference evidence="12" key="1">
    <citation type="journal article" date="2014" name="Int. J. Syst. Evol. Microbiol.">
        <title>Complete genome sequence of Corynebacterium casei LMG S-19264T (=DSM 44701T), isolated from a smear-ripened cheese.</title>
        <authorList>
            <consortium name="US DOE Joint Genome Institute (JGI-PGF)"/>
            <person name="Walter F."/>
            <person name="Albersmeier A."/>
            <person name="Kalinowski J."/>
            <person name="Ruckert C."/>
        </authorList>
    </citation>
    <scope>NUCLEOTIDE SEQUENCE</scope>
    <source>
        <strain evidence="12">JCM 4403</strain>
    </source>
</reference>
<evidence type="ECO:0000313" key="12">
    <source>
        <dbReference type="EMBL" id="GGR09822.1"/>
    </source>
</evidence>
<dbReference type="Pfam" id="PF01135">
    <property type="entry name" value="PCMT"/>
    <property type="match status" value="1"/>
</dbReference>
<evidence type="ECO:0000256" key="10">
    <source>
        <dbReference type="ARBA" id="ARBA00031323"/>
    </source>
</evidence>
<dbReference type="GO" id="GO:0004719">
    <property type="term" value="F:protein-L-isoaspartate (D-aspartate) O-methyltransferase activity"/>
    <property type="evidence" value="ECO:0007669"/>
    <property type="project" value="UniProtKB-EC"/>
</dbReference>
<name>A0A918C6Z0_9ACTN</name>
<dbReference type="PANTHER" id="PTHR11579:SF0">
    <property type="entry name" value="PROTEIN-L-ISOASPARTATE(D-ASPARTATE) O-METHYLTRANSFERASE"/>
    <property type="match status" value="1"/>
</dbReference>
<keyword evidence="6" id="KW-0489">Methyltransferase</keyword>
<dbReference type="RefSeq" id="WP_189561805.1">
    <property type="nucleotide sequence ID" value="NZ_BMTU01000024.1"/>
</dbReference>
<dbReference type="Gene3D" id="3.40.50.150">
    <property type="entry name" value="Vaccinia Virus protein VP39"/>
    <property type="match status" value="1"/>
</dbReference>
<evidence type="ECO:0000256" key="2">
    <source>
        <dbReference type="ARBA" id="ARBA00005369"/>
    </source>
</evidence>
<dbReference type="InterPro" id="IPR029063">
    <property type="entry name" value="SAM-dependent_MTases_sf"/>
</dbReference>
<evidence type="ECO:0000256" key="8">
    <source>
        <dbReference type="ARBA" id="ARBA00022691"/>
    </source>
</evidence>
<dbReference type="SUPFAM" id="SSF53335">
    <property type="entry name" value="S-adenosyl-L-methionine-dependent methyltransferases"/>
    <property type="match status" value="1"/>
</dbReference>
<comment type="subcellular location">
    <subcellularLocation>
        <location evidence="1">Cytoplasm</location>
    </subcellularLocation>
</comment>
<keyword evidence="5" id="KW-0963">Cytoplasm</keyword>
<evidence type="ECO:0000256" key="11">
    <source>
        <dbReference type="ARBA" id="ARBA00031350"/>
    </source>
</evidence>
<evidence type="ECO:0000256" key="5">
    <source>
        <dbReference type="ARBA" id="ARBA00022490"/>
    </source>
</evidence>
<keyword evidence="8" id="KW-0949">S-adenosyl-L-methionine</keyword>
<evidence type="ECO:0000256" key="1">
    <source>
        <dbReference type="ARBA" id="ARBA00004496"/>
    </source>
</evidence>
<dbReference type="CDD" id="cd02440">
    <property type="entry name" value="AdoMet_MTases"/>
    <property type="match status" value="1"/>
</dbReference>
<dbReference type="GO" id="GO:0005737">
    <property type="term" value="C:cytoplasm"/>
    <property type="evidence" value="ECO:0007669"/>
    <property type="project" value="UniProtKB-SubCell"/>
</dbReference>
<dbReference type="PANTHER" id="PTHR11579">
    <property type="entry name" value="PROTEIN-L-ISOASPARTATE O-METHYLTRANSFERASE"/>
    <property type="match status" value="1"/>
</dbReference>
<evidence type="ECO:0000256" key="3">
    <source>
        <dbReference type="ARBA" id="ARBA00011890"/>
    </source>
</evidence>
<evidence type="ECO:0000313" key="13">
    <source>
        <dbReference type="Proteomes" id="UP000656732"/>
    </source>
</evidence>
<accession>A0A918C6Z0</accession>
<dbReference type="GO" id="GO:0032259">
    <property type="term" value="P:methylation"/>
    <property type="evidence" value="ECO:0007669"/>
    <property type="project" value="UniProtKB-KW"/>
</dbReference>
<dbReference type="EMBL" id="BMTU01000024">
    <property type="protein sequence ID" value="GGR09822.1"/>
    <property type="molecule type" value="Genomic_DNA"/>
</dbReference>
<evidence type="ECO:0000256" key="7">
    <source>
        <dbReference type="ARBA" id="ARBA00022679"/>
    </source>
</evidence>
<dbReference type="EC" id="2.1.1.77" evidence="3"/>
<comment type="similarity">
    <text evidence="2">Belongs to the methyltransferase superfamily. L-isoaspartyl/D-aspartyl protein methyltransferase family.</text>
</comment>
<gene>
    <name evidence="12" type="primary">pcm</name>
    <name evidence="12" type="ORF">GCM10010280_66930</name>
</gene>
<protein>
    <recommendedName>
        <fullName evidence="4">Protein-L-isoaspartate O-methyltransferase</fullName>
        <ecNumber evidence="3">2.1.1.77</ecNumber>
    </recommendedName>
    <alternativeName>
        <fullName evidence="11">L-isoaspartyl protein carboxyl methyltransferase</fullName>
    </alternativeName>
    <alternativeName>
        <fullName evidence="9">Protein L-isoaspartyl methyltransferase</fullName>
    </alternativeName>
    <alternativeName>
        <fullName evidence="10">Protein-beta-aspartate methyltransferase</fullName>
    </alternativeName>
</protein>
<proteinExistence type="inferred from homology"/>
<sequence>MDWTPHAAALAARVTYPGSSWWVPVKETPRHLLVERWYTSSPQGWIVVDGPSDESAWAAAAYADTTLVTRIGAVHADHARPYPPVTGHPTSSSTLPSLVVAMLQHGHLTPGVRLLDVATGSGYSAALACRRLGDDLVTTLDVDPYLTEAAAQRLERIGHHPTVVTADAGQELPGVFDRIVSMVSMPCIPASWLAALAPGGRLVTTLAGTGLIVTADKTEDGGATGRVEWDRGAFMTTRTGDDYPPALNHVFTTANHTEGEVSVSPFPVLDVMQAWEVWSMLSLTAPGIEHRNGTADDGSRMTWMLHPDGSWARAHTAPGEHTTTVYQGGPRRLYDLLEAIRWRWLEHGQLPVYGAQVTITPDGKTTLSRGGWSTTL</sequence>
<evidence type="ECO:0000256" key="6">
    <source>
        <dbReference type="ARBA" id="ARBA00022603"/>
    </source>
</evidence>
<reference evidence="12" key="2">
    <citation type="submission" date="2020-09" db="EMBL/GenBank/DDBJ databases">
        <authorList>
            <person name="Sun Q."/>
            <person name="Ohkuma M."/>
        </authorList>
    </citation>
    <scope>NUCLEOTIDE SEQUENCE</scope>
    <source>
        <strain evidence="12">JCM 4403</strain>
    </source>
</reference>
<keyword evidence="7" id="KW-0808">Transferase</keyword>
<evidence type="ECO:0000256" key="9">
    <source>
        <dbReference type="ARBA" id="ARBA00030757"/>
    </source>
</evidence>
<keyword evidence="13" id="KW-1185">Reference proteome</keyword>
<dbReference type="AlphaFoldDB" id="A0A918C6Z0"/>
<evidence type="ECO:0000256" key="4">
    <source>
        <dbReference type="ARBA" id="ARBA00013346"/>
    </source>
</evidence>